<dbReference type="InterPro" id="IPR052310">
    <property type="entry name" value="Kelch/BTB_domain_protein"/>
</dbReference>
<dbReference type="Ensembl" id="ENSPKIT00000011473.1">
    <property type="protein sequence ID" value="ENSPKIP00000030650.1"/>
    <property type="gene ID" value="ENSPKIG00000011433.1"/>
</dbReference>
<dbReference type="Pfam" id="PF01344">
    <property type="entry name" value="Kelch_1"/>
    <property type="match status" value="2"/>
</dbReference>
<evidence type="ECO:0000313" key="5">
    <source>
        <dbReference type="Proteomes" id="UP000261540"/>
    </source>
</evidence>
<feature type="region of interest" description="Disordered" evidence="3">
    <location>
        <begin position="333"/>
        <end position="363"/>
    </location>
</feature>
<keyword evidence="5" id="KW-1185">Reference proteome</keyword>
<dbReference type="PANTHER" id="PTHR45972:SF1">
    <property type="entry name" value="KELCH DOMAIN-CONTAINING PROTEIN 7A"/>
    <property type="match status" value="1"/>
</dbReference>
<reference evidence="4" key="1">
    <citation type="submission" date="2025-08" db="UniProtKB">
        <authorList>
            <consortium name="Ensembl"/>
        </authorList>
    </citation>
    <scope>IDENTIFICATION</scope>
</reference>
<dbReference type="GeneTree" id="ENSGT00940000162724"/>
<feature type="compositionally biased region" description="Polar residues" evidence="3">
    <location>
        <begin position="62"/>
        <end position="74"/>
    </location>
</feature>
<feature type="region of interest" description="Disordered" evidence="3">
    <location>
        <begin position="42"/>
        <end position="74"/>
    </location>
</feature>
<accession>A0A3B3SJZ7</accession>
<feature type="region of interest" description="Disordered" evidence="3">
    <location>
        <begin position="276"/>
        <end position="295"/>
    </location>
</feature>
<dbReference type="PANTHER" id="PTHR45972">
    <property type="entry name" value="BTB_2 DOMAIN-CONTAINING PROTEIN"/>
    <property type="match status" value="1"/>
</dbReference>
<dbReference type="AlphaFoldDB" id="A0A3B3SJZ7"/>
<dbReference type="Gene3D" id="2.120.10.80">
    <property type="entry name" value="Kelch-type beta propeller"/>
    <property type="match status" value="1"/>
</dbReference>
<reference evidence="4" key="2">
    <citation type="submission" date="2025-09" db="UniProtKB">
        <authorList>
            <consortium name="Ensembl"/>
        </authorList>
    </citation>
    <scope>IDENTIFICATION</scope>
</reference>
<keyword evidence="2" id="KW-0677">Repeat</keyword>
<feature type="compositionally biased region" description="Basic and acidic residues" evidence="3">
    <location>
        <begin position="112"/>
        <end position="121"/>
    </location>
</feature>
<keyword evidence="1" id="KW-0880">Kelch repeat</keyword>
<dbReference type="SMART" id="SM00612">
    <property type="entry name" value="Kelch"/>
    <property type="match status" value="2"/>
</dbReference>
<sequence>MPIADLLGVQLDMQMLGKLTVSVAAVLLVSWAYRFYNSRNRTGQQGQLAPPDDDPLPPSLATQSPGLCSSCQGELQQQNDIATELADGAAQQKEHESPPRNVKESVVLYPRPDGEIGPREEDSAEYPGQAETMEKETDNGTAQQDAPAEDSTFSVKDIAHKAVKPLSLSNLEEADECGTGITLSPHLATQRSPSDSGQVSTSRPRSPCLLRSLEPCTKVGRELRHDAGSLGTFSSFQSKAAVVVKDGDLLLDRPGDRLVEVRSKIYDYYVESSSESILDRGPRTAGHCSPGPNLGVNESASRDLQISRCPSPFNKPRLIRKDSYLQITENSDLQIPCGSPASRSRSPSSESSSPVEDPVGHNETTKHSLETVAGMNFLQMPLDGTGIPELESLQGKLDLGNCLQALSLARKYGHETLQQAALKVMSDNYLQVLRDPELYGRLKAGDRAEIQKQRMRGRQYLTVPDHPKTSSRLYYYDDYMDSWHALCTLPREVISKGCSMCTMDNYLFIAVGCEGVDRDIRPSRRVFCYNPVTSIWKEICPMNEARPQCKLVALQGYIYAIGGECLSTVERYDPRTDRWSFVAPLPNDTFAVAHRATACQGELFVSGGTLRYTLLRYNPRANVWRQSLIVGSKERTTEMVALRSFLYRFDISPSLGLSVYRYHTVARLWYECCSRRLQDCQTFQCAVLGDVIYCINRQFNMRFLADEVSPDFVAEDLKVLSEAKGMLFPFILSFPDKETLQTRV</sequence>
<feature type="compositionally biased region" description="Low complexity" evidence="3">
    <location>
        <begin position="339"/>
        <end position="354"/>
    </location>
</feature>
<dbReference type="SUPFAM" id="SSF117281">
    <property type="entry name" value="Kelch motif"/>
    <property type="match status" value="1"/>
</dbReference>
<dbReference type="STRING" id="1676925.ENSPKIP00000030650"/>
<evidence type="ECO:0000313" key="4">
    <source>
        <dbReference type="Ensembl" id="ENSPKIP00000030650.1"/>
    </source>
</evidence>
<evidence type="ECO:0000256" key="2">
    <source>
        <dbReference type="ARBA" id="ARBA00022737"/>
    </source>
</evidence>
<evidence type="ECO:0000256" key="3">
    <source>
        <dbReference type="SAM" id="MobiDB-lite"/>
    </source>
</evidence>
<feature type="compositionally biased region" description="Basic and acidic residues" evidence="3">
    <location>
        <begin position="92"/>
        <end position="103"/>
    </location>
</feature>
<organism evidence="4 5">
    <name type="scientific">Paramormyrops kingsleyae</name>
    <dbReference type="NCBI Taxonomy" id="1676925"/>
    <lineage>
        <taxon>Eukaryota</taxon>
        <taxon>Metazoa</taxon>
        <taxon>Chordata</taxon>
        <taxon>Craniata</taxon>
        <taxon>Vertebrata</taxon>
        <taxon>Euteleostomi</taxon>
        <taxon>Actinopterygii</taxon>
        <taxon>Neopterygii</taxon>
        <taxon>Teleostei</taxon>
        <taxon>Osteoglossocephala</taxon>
        <taxon>Osteoglossomorpha</taxon>
        <taxon>Osteoglossiformes</taxon>
        <taxon>Mormyridae</taxon>
        <taxon>Paramormyrops</taxon>
    </lineage>
</organism>
<dbReference type="Proteomes" id="UP000261540">
    <property type="component" value="Unplaced"/>
</dbReference>
<feature type="region of interest" description="Disordered" evidence="3">
    <location>
        <begin position="87"/>
        <end position="153"/>
    </location>
</feature>
<proteinExistence type="predicted"/>
<dbReference type="InterPro" id="IPR006652">
    <property type="entry name" value="Kelch_1"/>
</dbReference>
<protein>
    <submittedName>
        <fullName evidence="4">Kelch domain containing 7A</fullName>
    </submittedName>
</protein>
<name>A0A3B3SJZ7_9TELE</name>
<dbReference type="InterPro" id="IPR015915">
    <property type="entry name" value="Kelch-typ_b-propeller"/>
</dbReference>
<feature type="compositionally biased region" description="Polar residues" evidence="3">
    <location>
        <begin position="187"/>
        <end position="204"/>
    </location>
</feature>
<feature type="region of interest" description="Disordered" evidence="3">
    <location>
        <begin position="183"/>
        <end position="207"/>
    </location>
</feature>
<evidence type="ECO:0000256" key="1">
    <source>
        <dbReference type="ARBA" id="ARBA00022441"/>
    </source>
</evidence>